<organism evidence="2 3">
    <name type="scientific">Candidatus Fimihabitans intestinipullorum</name>
    <dbReference type="NCBI Taxonomy" id="2840820"/>
    <lineage>
        <taxon>Bacteria</taxon>
        <taxon>Bacillati</taxon>
        <taxon>Mycoplasmatota</taxon>
        <taxon>Mycoplasmatota incertae sedis</taxon>
        <taxon>Candidatus Fimihabitans</taxon>
    </lineage>
</organism>
<protein>
    <recommendedName>
        <fullName evidence="4">DUF2383 domain-containing protein</fullName>
    </recommendedName>
</protein>
<reference evidence="2" key="1">
    <citation type="submission" date="2020-10" db="EMBL/GenBank/DDBJ databases">
        <authorList>
            <person name="Gilroy R."/>
        </authorList>
    </citation>
    <scope>NUCLEOTIDE SEQUENCE</scope>
    <source>
        <strain evidence="2">CHK197-8231</strain>
    </source>
</reference>
<evidence type="ECO:0000256" key="1">
    <source>
        <dbReference type="SAM" id="Coils"/>
    </source>
</evidence>
<evidence type="ECO:0000313" key="2">
    <source>
        <dbReference type="EMBL" id="HIU22406.1"/>
    </source>
</evidence>
<accession>A0A9D1HTT3</accession>
<dbReference type="EMBL" id="DVML01000012">
    <property type="protein sequence ID" value="HIU22406.1"/>
    <property type="molecule type" value="Genomic_DNA"/>
</dbReference>
<evidence type="ECO:0008006" key="4">
    <source>
        <dbReference type="Google" id="ProtNLM"/>
    </source>
</evidence>
<sequence>MNETNELLEEVYKTASMGRFSMMKLIEALKEKDNKIKGYLEELLEDYRNYEDQSKELLLKENIEPMEENAISKLMASMGIQKEVKGDNSDAAMAEMLIQGISMGSIEMEKQIKNYKDHVDKDDMKLAKKFLKFQEKAIEELKKYL</sequence>
<feature type="coiled-coil region" evidence="1">
    <location>
        <begin position="22"/>
        <end position="60"/>
    </location>
</feature>
<keyword evidence="1" id="KW-0175">Coiled coil</keyword>
<dbReference type="Proteomes" id="UP000824087">
    <property type="component" value="Unassembled WGS sequence"/>
</dbReference>
<gene>
    <name evidence="2" type="ORF">IAD49_02360</name>
</gene>
<dbReference type="AlphaFoldDB" id="A0A9D1HTT3"/>
<comment type="caution">
    <text evidence="2">The sequence shown here is derived from an EMBL/GenBank/DDBJ whole genome shotgun (WGS) entry which is preliminary data.</text>
</comment>
<evidence type="ECO:0000313" key="3">
    <source>
        <dbReference type="Proteomes" id="UP000824087"/>
    </source>
</evidence>
<reference evidence="2" key="2">
    <citation type="journal article" date="2021" name="PeerJ">
        <title>Extensive microbial diversity within the chicken gut microbiome revealed by metagenomics and culture.</title>
        <authorList>
            <person name="Gilroy R."/>
            <person name="Ravi A."/>
            <person name="Getino M."/>
            <person name="Pursley I."/>
            <person name="Horton D.L."/>
            <person name="Alikhan N.F."/>
            <person name="Baker D."/>
            <person name="Gharbi K."/>
            <person name="Hall N."/>
            <person name="Watson M."/>
            <person name="Adriaenssens E.M."/>
            <person name="Foster-Nyarko E."/>
            <person name="Jarju S."/>
            <person name="Secka A."/>
            <person name="Antonio M."/>
            <person name="Oren A."/>
            <person name="Chaudhuri R.R."/>
            <person name="La Ragione R."/>
            <person name="Hildebrand F."/>
            <person name="Pallen M.J."/>
        </authorList>
    </citation>
    <scope>NUCLEOTIDE SEQUENCE</scope>
    <source>
        <strain evidence="2">CHK197-8231</strain>
    </source>
</reference>
<name>A0A9D1HTT3_9BACT</name>
<proteinExistence type="predicted"/>